<dbReference type="EMBL" id="DYDO01000013">
    <property type="protein sequence ID" value="DBA13886.1"/>
    <property type="molecule type" value="Genomic_DNA"/>
</dbReference>
<reference evidence="1" key="1">
    <citation type="thesis" date="2020" institute="ProQuest LLC" country="789 East Eisenhower Parkway, Ann Arbor, MI, USA">
        <title>Comparative Genomics and Chromosome Evolution.</title>
        <authorList>
            <person name="Mudd A.B."/>
        </authorList>
    </citation>
    <scope>NUCLEOTIDE SEQUENCE</scope>
    <source>
        <strain evidence="1">1538</strain>
        <tissue evidence="1">Blood</tissue>
    </source>
</reference>
<dbReference type="AlphaFoldDB" id="A0AAV2ZFL3"/>
<proteinExistence type="predicted"/>
<evidence type="ECO:0000313" key="2">
    <source>
        <dbReference type="Proteomes" id="UP001181693"/>
    </source>
</evidence>
<comment type="caution">
    <text evidence="1">The sequence shown here is derived from an EMBL/GenBank/DDBJ whole genome shotgun (WGS) entry which is preliminary data.</text>
</comment>
<keyword evidence="2" id="KW-1185">Reference proteome</keyword>
<protein>
    <submittedName>
        <fullName evidence="1">Uncharacterized protein</fullName>
    </submittedName>
</protein>
<sequence>MFLVKVNLQKMINFTVREFRFIEIPANGPMHHTPNCSYQDAGKQLHPIAAHLLAEIWEIFPKFHHPSKLYWNPCERRYCGSFLGCSSLS</sequence>
<dbReference type="Proteomes" id="UP001181693">
    <property type="component" value="Unassembled WGS sequence"/>
</dbReference>
<evidence type="ECO:0000313" key="1">
    <source>
        <dbReference type="EMBL" id="DBA13886.1"/>
    </source>
</evidence>
<gene>
    <name evidence="1" type="ORF">GDO54_004912</name>
</gene>
<accession>A0AAV2ZFL3</accession>
<organism evidence="1 2">
    <name type="scientific">Pyxicephalus adspersus</name>
    <name type="common">African bullfrog</name>
    <dbReference type="NCBI Taxonomy" id="30357"/>
    <lineage>
        <taxon>Eukaryota</taxon>
        <taxon>Metazoa</taxon>
        <taxon>Chordata</taxon>
        <taxon>Craniata</taxon>
        <taxon>Vertebrata</taxon>
        <taxon>Euteleostomi</taxon>
        <taxon>Amphibia</taxon>
        <taxon>Batrachia</taxon>
        <taxon>Anura</taxon>
        <taxon>Neobatrachia</taxon>
        <taxon>Ranoidea</taxon>
        <taxon>Pyxicephalidae</taxon>
        <taxon>Pyxicephalinae</taxon>
        <taxon>Pyxicephalus</taxon>
    </lineage>
</organism>
<name>A0AAV2ZFL3_PYXAD</name>